<evidence type="ECO:0000313" key="8">
    <source>
        <dbReference type="Proteomes" id="UP000701801"/>
    </source>
</evidence>
<dbReference type="GO" id="GO:0006281">
    <property type="term" value="P:DNA repair"/>
    <property type="evidence" value="ECO:0007669"/>
    <property type="project" value="TreeGrafter"/>
</dbReference>
<dbReference type="EMBL" id="CAJVRM010000087">
    <property type="protein sequence ID" value="CAG8973999.1"/>
    <property type="molecule type" value="Genomic_DNA"/>
</dbReference>
<gene>
    <name evidence="7" type="ORF">HYALB_00008548</name>
</gene>
<organism evidence="7 8">
    <name type="scientific">Hymenoscyphus albidus</name>
    <dbReference type="NCBI Taxonomy" id="595503"/>
    <lineage>
        <taxon>Eukaryota</taxon>
        <taxon>Fungi</taxon>
        <taxon>Dikarya</taxon>
        <taxon>Ascomycota</taxon>
        <taxon>Pezizomycotina</taxon>
        <taxon>Leotiomycetes</taxon>
        <taxon>Helotiales</taxon>
        <taxon>Helotiaceae</taxon>
        <taxon>Hymenoscyphus</taxon>
    </lineage>
</organism>
<evidence type="ECO:0000256" key="2">
    <source>
        <dbReference type="ARBA" id="ARBA00022801"/>
    </source>
</evidence>
<protein>
    <recommendedName>
        <fullName evidence="6">Helicase ATP-binding domain-containing protein</fullName>
    </recommendedName>
</protein>
<dbReference type="InterPro" id="IPR049730">
    <property type="entry name" value="SNF2/RAD54-like_C"/>
</dbReference>
<sequence length="756" mass="85842">MRSPCCEFLISGDPSPCFITQKKSEASYSGSTITPPKMNNNSLAIEISDDEMDTYPIEISENKPVIDLTNEISPFASNIKTMMSETVIDFTHEISTPSLNVTEVKSENIKLENVKSEMDTDQIIEIPSSPTQNTTEIQRELEDEEPLPPLTTDDYSNEPNNAAIIDRCRADLFVSDNEMDLDSSEIQGEHFKKERSTKKRNTSKGEKVSQKRKRHEKSARTNSSKKPATFGQHVVKVDGDKYIMKEMNTPLYLHQLMGVSWMYKREKCTDRSLPRGGICADAMGLGKTIEAIATIQANTAKSRSSNAPKTTLIIVPASVKEQWFSEIERHGNFPRVLTYKSTDKCKAIHYTDQDILLTTWWELSRSCPFPSKERKNLIMGRRADSNAVDSAETGSSPILQWIEDNREQGGPLHKIEWYRHGIKNHWSRQSLAASALKGKYRWALSGTPIMNCLEERVYGTSRRLAFRVDASLVLQIKDLKIVKKKMLELGQSADKDLCANDAARRLEMADDVGDNDDVVCPECKTPYTFHKNLKRWSSAFSIEPFTPRKGKDALKFHPNMETSNWVTKYDRGRIPLSMSAKLAELREQVQGDKSALKCDEAVRKIENTPDIKVMICDLKCGGVGLNLAFASRVINVDLWWNTCIEQQAFCRVYRIPQPLETHFTRLIVEDSVDWRIYELQLKKKAIIDPTMKGKLTTLELAGLFGRAYFDDNDKLIVEPDHRDTDNHTEEDGLEGAELISTDRESVEDFDSDYADR</sequence>
<dbReference type="InterPro" id="IPR014001">
    <property type="entry name" value="Helicase_ATP-bd"/>
</dbReference>
<dbReference type="OrthoDB" id="448448at2759"/>
<feature type="region of interest" description="Disordered" evidence="5">
    <location>
        <begin position="719"/>
        <end position="756"/>
    </location>
</feature>
<dbReference type="GO" id="GO:0016787">
    <property type="term" value="F:hydrolase activity"/>
    <property type="evidence" value="ECO:0007669"/>
    <property type="project" value="UniProtKB-KW"/>
</dbReference>
<dbReference type="GO" id="GO:0008094">
    <property type="term" value="F:ATP-dependent activity, acting on DNA"/>
    <property type="evidence" value="ECO:0007669"/>
    <property type="project" value="TreeGrafter"/>
</dbReference>
<reference evidence="7" key="1">
    <citation type="submission" date="2021-07" db="EMBL/GenBank/DDBJ databases">
        <authorList>
            <person name="Durling M."/>
        </authorList>
    </citation>
    <scope>NUCLEOTIDE SEQUENCE</scope>
</reference>
<dbReference type="Pfam" id="PF00176">
    <property type="entry name" value="SNF2-rel_dom"/>
    <property type="match status" value="1"/>
</dbReference>
<dbReference type="GO" id="GO:0005634">
    <property type="term" value="C:nucleus"/>
    <property type="evidence" value="ECO:0007669"/>
    <property type="project" value="TreeGrafter"/>
</dbReference>
<evidence type="ECO:0000256" key="5">
    <source>
        <dbReference type="SAM" id="MobiDB-lite"/>
    </source>
</evidence>
<feature type="compositionally biased region" description="Acidic residues" evidence="5">
    <location>
        <begin position="747"/>
        <end position="756"/>
    </location>
</feature>
<feature type="domain" description="Helicase ATP-binding" evidence="6">
    <location>
        <begin position="247"/>
        <end position="476"/>
    </location>
</feature>
<keyword evidence="3" id="KW-0347">Helicase</keyword>
<dbReference type="Gene3D" id="3.40.50.300">
    <property type="entry name" value="P-loop containing nucleotide triphosphate hydrolases"/>
    <property type="match status" value="1"/>
</dbReference>
<dbReference type="PANTHER" id="PTHR45626">
    <property type="entry name" value="TRANSCRIPTION TERMINATION FACTOR 2-RELATED"/>
    <property type="match status" value="1"/>
</dbReference>
<evidence type="ECO:0000256" key="3">
    <source>
        <dbReference type="ARBA" id="ARBA00022806"/>
    </source>
</evidence>
<dbReference type="Proteomes" id="UP000701801">
    <property type="component" value="Unassembled WGS sequence"/>
</dbReference>
<dbReference type="InterPro" id="IPR000330">
    <property type="entry name" value="SNF2_N"/>
</dbReference>
<name>A0A9N9LF01_9HELO</name>
<keyword evidence="1" id="KW-0547">Nucleotide-binding</keyword>
<dbReference type="PANTHER" id="PTHR45626:SF17">
    <property type="entry name" value="HELICASE-LIKE TRANSCRIPTION FACTOR"/>
    <property type="match status" value="1"/>
</dbReference>
<dbReference type="GO" id="GO:0004386">
    <property type="term" value="F:helicase activity"/>
    <property type="evidence" value="ECO:0007669"/>
    <property type="project" value="UniProtKB-KW"/>
</dbReference>
<keyword evidence="2" id="KW-0378">Hydrolase</keyword>
<feature type="compositionally biased region" description="Basic and acidic residues" evidence="5">
    <location>
        <begin position="719"/>
        <end position="730"/>
    </location>
</feature>
<dbReference type="Pfam" id="PF00271">
    <property type="entry name" value="Helicase_C"/>
    <property type="match status" value="1"/>
</dbReference>
<dbReference type="AlphaFoldDB" id="A0A9N9LF01"/>
<dbReference type="CDD" id="cd18008">
    <property type="entry name" value="DEXDc_SHPRH-like"/>
    <property type="match status" value="1"/>
</dbReference>
<evidence type="ECO:0000313" key="7">
    <source>
        <dbReference type="EMBL" id="CAG8973999.1"/>
    </source>
</evidence>
<dbReference type="SUPFAM" id="SSF52540">
    <property type="entry name" value="P-loop containing nucleoside triphosphate hydrolases"/>
    <property type="match status" value="2"/>
</dbReference>
<dbReference type="InterPro" id="IPR027417">
    <property type="entry name" value="P-loop_NTPase"/>
</dbReference>
<dbReference type="SMART" id="SM00487">
    <property type="entry name" value="DEXDc"/>
    <property type="match status" value="1"/>
</dbReference>
<evidence type="ECO:0000256" key="4">
    <source>
        <dbReference type="ARBA" id="ARBA00022840"/>
    </source>
</evidence>
<keyword evidence="8" id="KW-1185">Reference proteome</keyword>
<dbReference type="InterPro" id="IPR050628">
    <property type="entry name" value="SNF2_RAD54_helicase_TF"/>
</dbReference>
<feature type="region of interest" description="Disordered" evidence="5">
    <location>
        <begin position="126"/>
        <end position="159"/>
    </location>
</feature>
<proteinExistence type="predicted"/>
<keyword evidence="4" id="KW-0067">ATP-binding</keyword>
<dbReference type="InterPro" id="IPR038718">
    <property type="entry name" value="SNF2-like_sf"/>
</dbReference>
<dbReference type="InterPro" id="IPR001650">
    <property type="entry name" value="Helicase_C-like"/>
</dbReference>
<accession>A0A9N9LF01</accession>
<feature type="region of interest" description="Disordered" evidence="5">
    <location>
        <begin position="184"/>
        <end position="231"/>
    </location>
</feature>
<evidence type="ECO:0000256" key="1">
    <source>
        <dbReference type="ARBA" id="ARBA00022741"/>
    </source>
</evidence>
<evidence type="ECO:0000259" key="6">
    <source>
        <dbReference type="SMART" id="SM00487"/>
    </source>
</evidence>
<dbReference type="Gene3D" id="3.40.50.10810">
    <property type="entry name" value="Tandem AAA-ATPase domain"/>
    <property type="match status" value="1"/>
</dbReference>
<dbReference type="GO" id="GO:0005524">
    <property type="term" value="F:ATP binding"/>
    <property type="evidence" value="ECO:0007669"/>
    <property type="project" value="UniProtKB-KW"/>
</dbReference>
<dbReference type="CDD" id="cd18793">
    <property type="entry name" value="SF2_C_SNF"/>
    <property type="match status" value="1"/>
</dbReference>
<comment type="caution">
    <text evidence="7">The sequence shown here is derived from an EMBL/GenBank/DDBJ whole genome shotgun (WGS) entry which is preliminary data.</text>
</comment>